<sequence>MSSRQLQRDARALAEAWLQALRVWDVHQTTRVISSRTASGGGGNMRFLVGQYTNAAGSVAAGLSVRELNTPVGWVAESAVVRRCAADPLLSEVQEGRGLATLIHASGRGWAGQRAREYAAVLLALAHNLGDTKATEVLYLAFAEDRDTLSVELDQ</sequence>
<dbReference type="AlphaFoldDB" id="H8GXN8"/>
<dbReference type="HOGENOM" id="CLU_1692600_0_0_0"/>
<dbReference type="KEGG" id="dgo:DGo_CA1963"/>
<evidence type="ECO:0000313" key="1">
    <source>
        <dbReference type="EMBL" id="AFD25890.1"/>
    </source>
</evidence>
<dbReference type="EMBL" id="CP002191">
    <property type="protein sequence ID" value="AFD25890.1"/>
    <property type="molecule type" value="Genomic_DNA"/>
</dbReference>
<protein>
    <submittedName>
        <fullName evidence="1">Uncharacterized protein</fullName>
    </submittedName>
</protein>
<proteinExistence type="predicted"/>
<keyword evidence="2" id="KW-1185">Reference proteome</keyword>
<accession>H8GXN8</accession>
<evidence type="ECO:0000313" key="2">
    <source>
        <dbReference type="Proteomes" id="UP000007575"/>
    </source>
</evidence>
<dbReference type="STRING" id="745776.DGo_CA1963"/>
<reference evidence="1 2" key="1">
    <citation type="journal article" date="2012" name="PLoS ONE">
        <title>Genome sequence and transcriptome analysis of the radioresistant bacterium Deinococcus gobiensis: insights into the extreme environmental adaptations.</title>
        <authorList>
            <person name="Yuan M."/>
            <person name="Chen M."/>
            <person name="Zhang W."/>
            <person name="Lu W."/>
            <person name="Wang J."/>
            <person name="Yang M."/>
            <person name="Zhao P."/>
            <person name="Tang R."/>
            <person name="Li X."/>
            <person name="Hao Y."/>
            <person name="Zhou Z."/>
            <person name="Zhan Y."/>
            <person name="Yu H."/>
            <person name="Teng C."/>
            <person name="Yan Y."/>
            <person name="Ping S."/>
            <person name="Wang Y."/>
            <person name="Lin M."/>
        </authorList>
    </citation>
    <scope>NUCLEOTIDE SEQUENCE [LARGE SCALE GENOMIC DNA]</scope>
    <source>
        <strain evidence="1 2">I-0</strain>
    </source>
</reference>
<dbReference type="Proteomes" id="UP000007575">
    <property type="component" value="Chromosome"/>
</dbReference>
<name>H8GXN8_DEIGI</name>
<gene>
    <name evidence="1" type="ordered locus">DGo_CA1963</name>
</gene>
<dbReference type="PATRIC" id="fig|745776.4.peg.2016"/>
<organism evidence="1 2">
    <name type="scientific">Deinococcus gobiensis (strain DSM 21396 / JCM 16679 / CGMCC 1.7299 / I-0)</name>
    <dbReference type="NCBI Taxonomy" id="745776"/>
    <lineage>
        <taxon>Bacteria</taxon>
        <taxon>Thermotogati</taxon>
        <taxon>Deinococcota</taxon>
        <taxon>Deinococci</taxon>
        <taxon>Deinococcales</taxon>
        <taxon>Deinococcaceae</taxon>
        <taxon>Deinococcus</taxon>
    </lineage>
</organism>